<sequence length="164" mass="17722">MRWFPVLALVALAACDSTTPAEEEAARQADVAEVEANQEPPPEELVLDPIRYPEIEKHNLYGAGCSFAPDGGGLGAVALAMADEGYLIRKGELVTLAADKGSKELPYLARRKYDGREYSFTLDLDEAGGEQSGYETTDYRGTLTVRDGSNRVLYRADGLTQCGA</sequence>
<protein>
    <recommendedName>
        <fullName evidence="3">Lipoprotein</fullName>
    </recommendedName>
</protein>
<gene>
    <name evidence="1" type="ORF">K3148_11965</name>
</gene>
<dbReference type="PROSITE" id="PS51257">
    <property type="entry name" value="PROKAR_LIPOPROTEIN"/>
    <property type="match status" value="1"/>
</dbReference>
<dbReference type="RefSeq" id="WP_221424995.1">
    <property type="nucleotide sequence ID" value="NZ_CP081295.1"/>
</dbReference>
<dbReference type="EMBL" id="CP081295">
    <property type="protein sequence ID" value="QZD89513.1"/>
    <property type="molecule type" value="Genomic_DNA"/>
</dbReference>
<organism evidence="1 2">
    <name type="scientific">Qipengyuania aurantiaca</name>
    <dbReference type="NCBI Taxonomy" id="2867233"/>
    <lineage>
        <taxon>Bacteria</taxon>
        <taxon>Pseudomonadati</taxon>
        <taxon>Pseudomonadota</taxon>
        <taxon>Alphaproteobacteria</taxon>
        <taxon>Sphingomonadales</taxon>
        <taxon>Erythrobacteraceae</taxon>
        <taxon>Qipengyuania</taxon>
    </lineage>
</organism>
<evidence type="ECO:0008006" key="3">
    <source>
        <dbReference type="Google" id="ProtNLM"/>
    </source>
</evidence>
<accession>A0ABX8ZKG9</accession>
<proteinExistence type="predicted"/>
<name>A0ABX8ZKG9_9SPHN</name>
<dbReference type="Proteomes" id="UP000824281">
    <property type="component" value="Chromosome"/>
</dbReference>
<evidence type="ECO:0000313" key="1">
    <source>
        <dbReference type="EMBL" id="QZD89513.1"/>
    </source>
</evidence>
<evidence type="ECO:0000313" key="2">
    <source>
        <dbReference type="Proteomes" id="UP000824281"/>
    </source>
</evidence>
<keyword evidence="2" id="KW-1185">Reference proteome</keyword>
<reference evidence="1 2" key="1">
    <citation type="submission" date="2021-08" db="EMBL/GenBank/DDBJ databases">
        <title>Comparative Genomics Analysis of the Genus Qipengyuania Reveals Extensive Genetic Diversity and Metabolic Versatility, Including the Description of Fifteen Novel Species.</title>
        <authorList>
            <person name="Liu Y."/>
        </authorList>
    </citation>
    <scope>NUCLEOTIDE SEQUENCE [LARGE SCALE GENOMIC DNA]</scope>
    <source>
        <strain evidence="1 2">1NDH13</strain>
    </source>
</reference>